<evidence type="ECO:0000256" key="8">
    <source>
        <dbReference type="PIRSR" id="PIRSR006809-2"/>
    </source>
</evidence>
<comment type="function">
    <text evidence="6">GTPase that associates with the 50S ribosomal subunit and may have a role during protein synthesis or ribosome biogenesis.</text>
</comment>
<dbReference type="PROSITE" id="PS51705">
    <property type="entry name" value="G_HFLX"/>
    <property type="match status" value="1"/>
</dbReference>
<keyword evidence="2 8" id="KW-0479">Metal-binding</keyword>
<dbReference type="PRINTS" id="PR00326">
    <property type="entry name" value="GTP1OBG"/>
</dbReference>
<evidence type="ECO:0000256" key="2">
    <source>
        <dbReference type="ARBA" id="ARBA00022723"/>
    </source>
</evidence>
<dbReference type="InterPro" id="IPR027417">
    <property type="entry name" value="P-loop_NTPase"/>
</dbReference>
<proteinExistence type="inferred from homology"/>
<dbReference type="FunFam" id="3.40.50.300:FF:001198">
    <property type="entry name" value="GTPase HflX"/>
    <property type="match status" value="1"/>
</dbReference>
<keyword evidence="5 6" id="KW-0342">GTP-binding</keyword>
<dbReference type="OrthoDB" id="9812272at2"/>
<feature type="coiled-coil region" evidence="9">
    <location>
        <begin position="156"/>
        <end position="190"/>
    </location>
</feature>
<accession>A0A7V7UVS6</accession>
<comment type="subcellular location">
    <subcellularLocation>
        <location evidence="6">Cytoplasm</location>
    </subcellularLocation>
    <text evidence="6">May associate with membranes.</text>
</comment>
<evidence type="ECO:0000256" key="7">
    <source>
        <dbReference type="PIRSR" id="PIRSR006809-1"/>
    </source>
</evidence>
<comment type="similarity">
    <text evidence="6">Belongs to the TRAFAC class OBG-HflX-like GTPase superfamily. HflX GTPase family.</text>
</comment>
<comment type="caution">
    <text evidence="11">The sequence shown here is derived from an EMBL/GenBank/DDBJ whole genome shotgun (WGS) entry which is preliminary data.</text>
</comment>
<dbReference type="PANTHER" id="PTHR10229">
    <property type="entry name" value="GTP-BINDING PROTEIN HFLX"/>
    <property type="match status" value="1"/>
</dbReference>
<dbReference type="PANTHER" id="PTHR10229:SF4">
    <property type="entry name" value="GTPASE HFLX"/>
    <property type="match status" value="1"/>
</dbReference>
<dbReference type="AlphaFoldDB" id="A0A7V7UVS6"/>
<dbReference type="FunFam" id="3.40.50.11060:FF:000001">
    <property type="entry name" value="GTPase HflX"/>
    <property type="match status" value="1"/>
</dbReference>
<dbReference type="InterPro" id="IPR025121">
    <property type="entry name" value="GTPase_HflX_N"/>
</dbReference>
<evidence type="ECO:0000256" key="4">
    <source>
        <dbReference type="ARBA" id="ARBA00022842"/>
    </source>
</evidence>
<dbReference type="Pfam" id="PF16360">
    <property type="entry name" value="GTP-bdg_M"/>
    <property type="match status" value="1"/>
</dbReference>
<dbReference type="RefSeq" id="WP_151574172.1">
    <property type="nucleotide sequence ID" value="NZ_WBOT01000003.1"/>
</dbReference>
<dbReference type="GO" id="GO:0046872">
    <property type="term" value="F:metal ion binding"/>
    <property type="evidence" value="ECO:0007669"/>
    <property type="project" value="UniProtKB-KW"/>
</dbReference>
<dbReference type="EMBL" id="WBOT01000003">
    <property type="protein sequence ID" value="KAB2332825.1"/>
    <property type="molecule type" value="Genomic_DNA"/>
</dbReference>
<dbReference type="GO" id="GO:0005737">
    <property type="term" value="C:cytoplasm"/>
    <property type="evidence" value="ECO:0007669"/>
    <property type="project" value="UniProtKB-SubCell"/>
</dbReference>
<dbReference type="Gene3D" id="3.40.50.300">
    <property type="entry name" value="P-loop containing nucleotide triphosphate hydrolases"/>
    <property type="match status" value="1"/>
</dbReference>
<keyword evidence="1 6" id="KW-0963">Cytoplasm</keyword>
<keyword evidence="3 6" id="KW-0547">Nucleotide-binding</keyword>
<dbReference type="InterPro" id="IPR030394">
    <property type="entry name" value="G_HFLX_dom"/>
</dbReference>
<dbReference type="Pfam" id="PF13167">
    <property type="entry name" value="GTP-bdg_N"/>
    <property type="match status" value="1"/>
</dbReference>
<dbReference type="Proteomes" id="UP000441354">
    <property type="component" value="Unassembled WGS sequence"/>
</dbReference>
<gene>
    <name evidence="6 11" type="primary">hflX</name>
    <name evidence="11" type="ORF">F7732_12140</name>
</gene>
<dbReference type="PIRSF" id="PIRSF006809">
    <property type="entry name" value="GTP-binding_hflX_prd"/>
    <property type="match status" value="1"/>
</dbReference>
<name>A0A7V7UVS6_9BACI</name>
<protein>
    <recommendedName>
        <fullName evidence="6">GTPase HflX</fullName>
    </recommendedName>
    <alternativeName>
        <fullName evidence="6">GTP-binding protein HflX</fullName>
    </alternativeName>
</protein>
<dbReference type="Pfam" id="PF01926">
    <property type="entry name" value="MMR_HSR1"/>
    <property type="match status" value="1"/>
</dbReference>
<comment type="subunit">
    <text evidence="6">Monomer. Associates with the 50S ribosomal subunit.</text>
</comment>
<dbReference type="InterPro" id="IPR042108">
    <property type="entry name" value="GTPase_HflX_N_sf"/>
</dbReference>
<comment type="cofactor">
    <cofactor evidence="8">
        <name>Mg(2+)</name>
        <dbReference type="ChEBI" id="CHEBI:18420"/>
    </cofactor>
</comment>
<dbReference type="GO" id="GO:0043022">
    <property type="term" value="F:ribosome binding"/>
    <property type="evidence" value="ECO:0007669"/>
    <property type="project" value="TreeGrafter"/>
</dbReference>
<organism evidence="11 12">
    <name type="scientific">Bacillus mesophilum</name>
    <dbReference type="NCBI Taxonomy" id="1071718"/>
    <lineage>
        <taxon>Bacteria</taxon>
        <taxon>Bacillati</taxon>
        <taxon>Bacillota</taxon>
        <taxon>Bacilli</taxon>
        <taxon>Bacillales</taxon>
        <taxon>Bacillaceae</taxon>
        <taxon>Bacillus</taxon>
    </lineage>
</organism>
<dbReference type="NCBIfam" id="TIGR03156">
    <property type="entry name" value="GTP_HflX"/>
    <property type="match status" value="1"/>
</dbReference>
<feature type="binding site" evidence="7">
    <location>
        <begin position="343"/>
        <end position="345"/>
    </location>
    <ligand>
        <name>GTP</name>
        <dbReference type="ChEBI" id="CHEBI:37565"/>
    </ligand>
</feature>
<dbReference type="HAMAP" id="MF_00900">
    <property type="entry name" value="GTPase_HflX"/>
    <property type="match status" value="1"/>
</dbReference>
<evidence type="ECO:0000256" key="5">
    <source>
        <dbReference type="ARBA" id="ARBA00023134"/>
    </source>
</evidence>
<evidence type="ECO:0000313" key="11">
    <source>
        <dbReference type="EMBL" id="KAB2332825.1"/>
    </source>
</evidence>
<dbReference type="CDD" id="cd01878">
    <property type="entry name" value="HflX"/>
    <property type="match status" value="1"/>
</dbReference>
<dbReference type="Gene3D" id="6.10.250.2860">
    <property type="match status" value="1"/>
</dbReference>
<evidence type="ECO:0000259" key="10">
    <source>
        <dbReference type="PROSITE" id="PS51705"/>
    </source>
</evidence>
<dbReference type="GO" id="GO:0005525">
    <property type="term" value="F:GTP binding"/>
    <property type="evidence" value="ECO:0007669"/>
    <property type="project" value="UniProtKB-UniRule"/>
</dbReference>
<keyword evidence="12" id="KW-1185">Reference proteome</keyword>
<feature type="binding site" evidence="7">
    <location>
        <begin position="203"/>
        <end position="210"/>
    </location>
    <ligand>
        <name>GTP</name>
        <dbReference type="ChEBI" id="CHEBI:37565"/>
    </ligand>
</feature>
<evidence type="ECO:0000256" key="1">
    <source>
        <dbReference type="ARBA" id="ARBA00022490"/>
    </source>
</evidence>
<feature type="domain" description="Hflx-type G" evidence="10">
    <location>
        <begin position="197"/>
        <end position="365"/>
    </location>
</feature>
<feature type="binding site" evidence="8">
    <location>
        <position position="210"/>
    </location>
    <ligand>
        <name>Mg(2+)</name>
        <dbReference type="ChEBI" id="CHEBI:18420"/>
    </ligand>
</feature>
<feature type="binding site" evidence="7">
    <location>
        <begin position="323"/>
        <end position="326"/>
    </location>
    <ligand>
        <name>GTP</name>
        <dbReference type="ChEBI" id="CHEBI:37565"/>
    </ligand>
</feature>
<dbReference type="Gene3D" id="3.40.50.11060">
    <property type="entry name" value="GTPase HflX, N-terminal domain"/>
    <property type="match status" value="1"/>
</dbReference>
<keyword evidence="9" id="KW-0175">Coiled coil</keyword>
<feature type="binding site" evidence="7">
    <location>
        <begin position="257"/>
        <end position="260"/>
    </location>
    <ligand>
        <name>GTP</name>
        <dbReference type="ChEBI" id="CHEBI:37565"/>
    </ligand>
</feature>
<dbReference type="InterPro" id="IPR016496">
    <property type="entry name" value="GTPase_HflX"/>
</dbReference>
<sequence length="420" mass="47849">MKRKVILAGVNVNSNQQENFKSSMEELANLAEACDLEVAGALTQNVKHIHKGYYMGPGKVEELRMLIEHEDSELVVFDDELSPSQIRNLEEELKCEVIDRTTLILNIFASRAKTREAQLQVEMARLKYLLPRLIGTREDLGRQGGGSGLKNRGAGETKLELDRRKIEEKISKLSTELEQLTLQRKTQRKQRNKKDVPVAALVGYTNAGKSTLMNAMLEKYGDKDEKLVFEKDMLFATLETAVRRLELENNRVFLLTDTVGFIHKLPHHLVRAFRSTLEEVTEADLLIHVLDASDPNHEQHKLLTEKVLHEIGVKDIPIIYAYNKVDLTDMVSPSVSNSRIYLSAKKRQGLEELTNKISTEILNDYSQQKMLIPYTDGEIVSYFNNNADVISTEYDEKGTILHVICKNSDAEKYSQYVIQE</sequence>
<dbReference type="GO" id="GO:0003924">
    <property type="term" value="F:GTPase activity"/>
    <property type="evidence" value="ECO:0007669"/>
    <property type="project" value="UniProtKB-UniRule"/>
</dbReference>
<reference evidence="11 12" key="1">
    <citation type="journal article" date="2014" name="Arch. Microbiol.">
        <title>Bacillus mesophilum sp. nov., strain IITR-54T, a novel 4-chlorobiphenyl dechlorinating bacterium.</title>
        <authorList>
            <person name="Manickam N."/>
            <person name="Singh N.K."/>
            <person name="Bajaj A."/>
            <person name="Kumar R.M."/>
            <person name="Kaur G."/>
            <person name="Kaur N."/>
            <person name="Bala M."/>
            <person name="Kumar A."/>
            <person name="Mayilraj S."/>
        </authorList>
    </citation>
    <scope>NUCLEOTIDE SEQUENCE [LARGE SCALE GENOMIC DNA]</scope>
    <source>
        <strain evidence="11 12">IITR-54</strain>
    </source>
</reference>
<feature type="binding site" evidence="8">
    <location>
        <position position="237"/>
    </location>
    <ligand>
        <name>Mg(2+)</name>
        <dbReference type="ChEBI" id="CHEBI:18420"/>
    </ligand>
</feature>
<dbReference type="InterPro" id="IPR006073">
    <property type="entry name" value="GTP-bd"/>
</dbReference>
<evidence type="ECO:0000256" key="3">
    <source>
        <dbReference type="ARBA" id="ARBA00022741"/>
    </source>
</evidence>
<evidence type="ECO:0000256" key="9">
    <source>
        <dbReference type="SAM" id="Coils"/>
    </source>
</evidence>
<keyword evidence="4 8" id="KW-0460">Magnesium</keyword>
<dbReference type="SUPFAM" id="SSF52540">
    <property type="entry name" value="P-loop containing nucleoside triphosphate hydrolases"/>
    <property type="match status" value="1"/>
</dbReference>
<evidence type="ECO:0000313" key="12">
    <source>
        <dbReference type="Proteomes" id="UP000441354"/>
    </source>
</evidence>
<dbReference type="InterPro" id="IPR032305">
    <property type="entry name" value="GTP-bd_M"/>
</dbReference>
<evidence type="ECO:0000256" key="6">
    <source>
        <dbReference type="HAMAP-Rule" id="MF_00900"/>
    </source>
</evidence>